<evidence type="ECO:0000256" key="1">
    <source>
        <dbReference type="ARBA" id="ARBA00001954"/>
    </source>
</evidence>
<dbReference type="InterPro" id="IPR005123">
    <property type="entry name" value="Oxoglu/Fe-dep_dioxygenase_dom"/>
</dbReference>
<dbReference type="GO" id="GO:0035516">
    <property type="term" value="F:broad specificity oxidative DNA demethylase activity"/>
    <property type="evidence" value="ECO:0007669"/>
    <property type="project" value="UniProtKB-EC"/>
</dbReference>
<organism evidence="7 8">
    <name type="scientific">Caulobacter ginsengisoli</name>
    <dbReference type="NCBI Taxonomy" id="400775"/>
    <lineage>
        <taxon>Bacteria</taxon>
        <taxon>Pseudomonadati</taxon>
        <taxon>Pseudomonadota</taxon>
        <taxon>Alphaproteobacteria</taxon>
        <taxon>Caulobacterales</taxon>
        <taxon>Caulobacteraceae</taxon>
        <taxon>Caulobacter</taxon>
    </lineage>
</organism>
<reference evidence="7 8" key="1">
    <citation type="submission" date="2023-07" db="EMBL/GenBank/DDBJ databases">
        <title>Genomic Encyclopedia of Type Strains, Phase IV (KMG-IV): sequencing the most valuable type-strain genomes for metagenomic binning, comparative biology and taxonomic classification.</title>
        <authorList>
            <person name="Goeker M."/>
        </authorList>
    </citation>
    <scope>NUCLEOTIDE SEQUENCE [LARGE SCALE GENOMIC DNA]</scope>
    <source>
        <strain evidence="7 8">DSM 18695</strain>
    </source>
</reference>
<dbReference type="Gene3D" id="2.60.120.590">
    <property type="entry name" value="Alpha-ketoglutarate-dependent dioxygenase AlkB-like"/>
    <property type="match status" value="1"/>
</dbReference>
<evidence type="ECO:0000259" key="6">
    <source>
        <dbReference type="PROSITE" id="PS51471"/>
    </source>
</evidence>
<comment type="caution">
    <text evidence="7">The sequence shown here is derived from an EMBL/GenBank/DDBJ whole genome shotgun (WGS) entry which is preliminary data.</text>
</comment>
<feature type="domain" description="Fe2OG dioxygenase" evidence="6">
    <location>
        <begin position="97"/>
        <end position="198"/>
    </location>
</feature>
<evidence type="ECO:0000256" key="2">
    <source>
        <dbReference type="ARBA" id="ARBA00022723"/>
    </source>
</evidence>
<dbReference type="Pfam" id="PF13532">
    <property type="entry name" value="2OG-FeII_Oxy_2"/>
    <property type="match status" value="1"/>
</dbReference>
<dbReference type="PANTHER" id="PTHR16557">
    <property type="entry name" value="ALKYLATED DNA REPAIR PROTEIN ALKB-RELATED"/>
    <property type="match status" value="1"/>
</dbReference>
<gene>
    <name evidence="7" type="ORF">QO010_003177</name>
</gene>
<keyword evidence="5" id="KW-0408">Iron</keyword>
<dbReference type="EMBL" id="JAUSVS010000006">
    <property type="protein sequence ID" value="MDQ0465390.1"/>
    <property type="molecule type" value="Genomic_DNA"/>
</dbReference>
<protein>
    <submittedName>
        <fullName evidence="7">Alkylated DNA repair protein (DNA oxidative demethylase)</fullName>
        <ecNumber evidence="7">1.14.11.33</ecNumber>
    </submittedName>
</protein>
<dbReference type="InterPro" id="IPR027450">
    <property type="entry name" value="AlkB-like"/>
</dbReference>
<evidence type="ECO:0000313" key="8">
    <source>
        <dbReference type="Proteomes" id="UP001228905"/>
    </source>
</evidence>
<dbReference type="InterPro" id="IPR037151">
    <property type="entry name" value="AlkB-like_sf"/>
</dbReference>
<dbReference type="Proteomes" id="UP001228905">
    <property type="component" value="Unassembled WGS sequence"/>
</dbReference>
<keyword evidence="3" id="KW-0223">Dioxygenase</keyword>
<sequence length="200" mass="21362">MIPSGFLYLPGRLDAEAQAALVSAVMAGAEDAPFYTPITPGGLPMRVEMTGMGPLNWITDAAGYRYEAAHPVTGRPWPPMPQLLLDLWAELADPATPPDACLVNLYRPGARMGLHQDRDEADFGFPVLSVSLGDTAVFRIGGRKRTDPTRSLKLSSGDVCLLGGEARLAYHGVDRILGGSSRLVPGGGRINLTLRRARPA</sequence>
<evidence type="ECO:0000256" key="3">
    <source>
        <dbReference type="ARBA" id="ARBA00022964"/>
    </source>
</evidence>
<evidence type="ECO:0000256" key="4">
    <source>
        <dbReference type="ARBA" id="ARBA00023002"/>
    </source>
</evidence>
<dbReference type="EC" id="1.14.11.33" evidence="7"/>
<proteinExistence type="predicted"/>
<dbReference type="RefSeq" id="WP_307350664.1">
    <property type="nucleotide sequence ID" value="NZ_JAUSVS010000006.1"/>
</dbReference>
<keyword evidence="8" id="KW-1185">Reference proteome</keyword>
<comment type="cofactor">
    <cofactor evidence="1">
        <name>Fe(2+)</name>
        <dbReference type="ChEBI" id="CHEBI:29033"/>
    </cofactor>
</comment>
<dbReference type="InterPro" id="IPR004574">
    <property type="entry name" value="Alkb"/>
</dbReference>
<accession>A0ABU0IVI1</accession>
<name>A0ABU0IVI1_9CAUL</name>
<evidence type="ECO:0000256" key="5">
    <source>
        <dbReference type="ARBA" id="ARBA00023004"/>
    </source>
</evidence>
<dbReference type="PROSITE" id="PS51471">
    <property type="entry name" value="FE2OG_OXY"/>
    <property type="match status" value="1"/>
</dbReference>
<keyword evidence="4 7" id="KW-0560">Oxidoreductase</keyword>
<dbReference type="SUPFAM" id="SSF51197">
    <property type="entry name" value="Clavaminate synthase-like"/>
    <property type="match status" value="1"/>
</dbReference>
<evidence type="ECO:0000313" key="7">
    <source>
        <dbReference type="EMBL" id="MDQ0465390.1"/>
    </source>
</evidence>
<keyword evidence="2" id="KW-0479">Metal-binding</keyword>
<dbReference type="PANTHER" id="PTHR16557:SF2">
    <property type="entry name" value="NUCLEIC ACID DIOXYGENASE ALKBH1"/>
    <property type="match status" value="1"/>
</dbReference>